<dbReference type="Proteomes" id="UP000267049">
    <property type="component" value="Unassembled WGS sequence"/>
</dbReference>
<dbReference type="EMBL" id="RIBS01000005">
    <property type="protein sequence ID" value="RNF83275.1"/>
    <property type="molecule type" value="Genomic_DNA"/>
</dbReference>
<organism evidence="2 3">
    <name type="scientific">Montanilutibacter psychrotolerans</name>
    <dbReference type="NCBI Taxonomy" id="1327343"/>
    <lineage>
        <taxon>Bacteria</taxon>
        <taxon>Pseudomonadati</taxon>
        <taxon>Pseudomonadota</taxon>
        <taxon>Gammaproteobacteria</taxon>
        <taxon>Lysobacterales</taxon>
        <taxon>Lysobacteraceae</taxon>
        <taxon>Montanilutibacter</taxon>
    </lineage>
</organism>
<keyword evidence="3" id="KW-1185">Reference proteome</keyword>
<feature type="transmembrane region" description="Helical" evidence="1">
    <location>
        <begin position="130"/>
        <end position="153"/>
    </location>
</feature>
<keyword evidence="1" id="KW-0812">Transmembrane</keyword>
<dbReference type="AlphaFoldDB" id="A0A3M8SRD6"/>
<evidence type="ECO:0000256" key="1">
    <source>
        <dbReference type="SAM" id="Phobius"/>
    </source>
</evidence>
<comment type="caution">
    <text evidence="2">The sequence shown here is derived from an EMBL/GenBank/DDBJ whole genome shotgun (WGS) entry which is preliminary data.</text>
</comment>
<feature type="transmembrane region" description="Helical" evidence="1">
    <location>
        <begin position="57"/>
        <end position="79"/>
    </location>
</feature>
<feature type="transmembrane region" description="Helical" evidence="1">
    <location>
        <begin position="160"/>
        <end position="184"/>
    </location>
</feature>
<keyword evidence="1" id="KW-0472">Membrane</keyword>
<feature type="transmembrane region" description="Helical" evidence="1">
    <location>
        <begin position="204"/>
        <end position="222"/>
    </location>
</feature>
<feature type="transmembrane region" description="Helical" evidence="1">
    <location>
        <begin position="91"/>
        <end position="110"/>
    </location>
</feature>
<evidence type="ECO:0000313" key="2">
    <source>
        <dbReference type="EMBL" id="RNF83275.1"/>
    </source>
</evidence>
<proteinExistence type="predicted"/>
<keyword evidence="1" id="KW-1133">Transmembrane helix</keyword>
<name>A0A3M8SRD6_9GAMM</name>
<gene>
    <name evidence="2" type="ORF">EER27_12345</name>
</gene>
<reference evidence="2 3" key="1">
    <citation type="submission" date="2018-11" db="EMBL/GenBank/DDBJ databases">
        <title>Lysobacter cryohumiis sp. nov., isolated from soil in the Tianshan Mountains, Xinjiang, China.</title>
        <authorList>
            <person name="Luo Y."/>
            <person name="Sheng H."/>
        </authorList>
    </citation>
    <scope>NUCLEOTIDE SEQUENCE [LARGE SCALE GENOMIC DNA]</scope>
    <source>
        <strain evidence="2 3">ZS60</strain>
    </source>
</reference>
<sequence length="265" mass="28800">MDTRKLLLDPSAIAWRLALVVALMVAANLGLQAYRLAIHRDQVSGLALVAMDGEQNLPALFSTGLLFCASALLALIALLSRRDQALDVSKWAILATGFLVMGLDEALSFHERLIEPMRALLGRQHLGIFFFAWVIPGISLVAALGAFFLPFVLRLPRRTAIAFVMAAAIYLGGALGVELVEGWWREGHGHKNLLYHVFSSLEEGMEMTGIIVFIHTLLRHIGWRFGEVRFAFDGVPAAAEASGTQSPEPGQSGIDQAALLRSTGE</sequence>
<feature type="transmembrane region" description="Helical" evidence="1">
    <location>
        <begin position="12"/>
        <end position="37"/>
    </location>
</feature>
<protein>
    <submittedName>
        <fullName evidence="2">Uncharacterized protein</fullName>
    </submittedName>
</protein>
<dbReference type="RefSeq" id="WP_123088406.1">
    <property type="nucleotide sequence ID" value="NZ_RIBS01000005.1"/>
</dbReference>
<evidence type="ECO:0000313" key="3">
    <source>
        <dbReference type="Proteomes" id="UP000267049"/>
    </source>
</evidence>
<accession>A0A3M8SRD6</accession>